<dbReference type="AlphaFoldDB" id="A0A0F9QYZ1"/>
<name>A0A0F9QYZ1_9ZZZZ</name>
<proteinExistence type="predicted"/>
<gene>
    <name evidence="1" type="ORF">LCGC14_1037290</name>
</gene>
<evidence type="ECO:0000313" key="1">
    <source>
        <dbReference type="EMBL" id="KKN10368.1"/>
    </source>
</evidence>
<comment type="caution">
    <text evidence="1">The sequence shown here is derived from an EMBL/GenBank/DDBJ whole genome shotgun (WGS) entry which is preliminary data.</text>
</comment>
<sequence length="48" mass="5494">MNNELRDAIQKAFEVVESGIAKRVDDTNGRFKVYRAGTIIRIDIKVKD</sequence>
<organism evidence="1">
    <name type="scientific">marine sediment metagenome</name>
    <dbReference type="NCBI Taxonomy" id="412755"/>
    <lineage>
        <taxon>unclassified sequences</taxon>
        <taxon>metagenomes</taxon>
        <taxon>ecological metagenomes</taxon>
    </lineage>
</organism>
<dbReference type="EMBL" id="LAZR01004250">
    <property type="protein sequence ID" value="KKN10368.1"/>
    <property type="molecule type" value="Genomic_DNA"/>
</dbReference>
<reference evidence="1" key="1">
    <citation type="journal article" date="2015" name="Nature">
        <title>Complex archaea that bridge the gap between prokaryotes and eukaryotes.</title>
        <authorList>
            <person name="Spang A."/>
            <person name="Saw J.H."/>
            <person name="Jorgensen S.L."/>
            <person name="Zaremba-Niedzwiedzka K."/>
            <person name="Martijn J."/>
            <person name="Lind A.E."/>
            <person name="van Eijk R."/>
            <person name="Schleper C."/>
            <person name="Guy L."/>
            <person name="Ettema T.J."/>
        </authorList>
    </citation>
    <scope>NUCLEOTIDE SEQUENCE</scope>
</reference>
<protein>
    <submittedName>
        <fullName evidence="1">Uncharacterized protein</fullName>
    </submittedName>
</protein>
<accession>A0A0F9QYZ1</accession>